<feature type="region of interest" description="Disordered" evidence="1">
    <location>
        <begin position="56"/>
        <end position="91"/>
    </location>
</feature>
<protein>
    <submittedName>
        <fullName evidence="2">Uncharacterized protein</fullName>
    </submittedName>
</protein>
<keyword evidence="3" id="KW-1185">Reference proteome</keyword>
<evidence type="ECO:0000313" key="3">
    <source>
        <dbReference type="Proteomes" id="UP000631114"/>
    </source>
</evidence>
<proteinExistence type="predicted"/>
<dbReference type="PANTHER" id="PTHR37771">
    <property type="entry name" value="OS02G0593400 PROTEIN"/>
    <property type="match status" value="1"/>
</dbReference>
<dbReference type="GO" id="GO:0090266">
    <property type="term" value="P:regulation of mitotic cell cycle spindle assembly checkpoint"/>
    <property type="evidence" value="ECO:0007669"/>
    <property type="project" value="InterPro"/>
</dbReference>
<comment type="caution">
    <text evidence="2">The sequence shown here is derived from an EMBL/GenBank/DDBJ whole genome shotgun (WGS) entry which is preliminary data.</text>
</comment>
<name>A0A835H140_9MAGN</name>
<dbReference type="OrthoDB" id="766467at2759"/>
<gene>
    <name evidence="2" type="ORF">IFM89_032013</name>
</gene>
<dbReference type="PANTHER" id="PTHR37771:SF2">
    <property type="entry name" value="OS02G0593400 PROTEIN"/>
    <property type="match status" value="1"/>
</dbReference>
<evidence type="ECO:0000313" key="2">
    <source>
        <dbReference type="EMBL" id="KAF9590235.1"/>
    </source>
</evidence>
<dbReference type="GO" id="GO:0005680">
    <property type="term" value="C:anaphase-promoting complex"/>
    <property type="evidence" value="ECO:0007669"/>
    <property type="project" value="InterPro"/>
</dbReference>
<evidence type="ECO:0000256" key="1">
    <source>
        <dbReference type="SAM" id="MobiDB-lite"/>
    </source>
</evidence>
<feature type="compositionally biased region" description="Acidic residues" evidence="1">
    <location>
        <begin position="62"/>
        <end position="91"/>
    </location>
</feature>
<dbReference type="EMBL" id="JADFTS010000009">
    <property type="protein sequence ID" value="KAF9590235.1"/>
    <property type="molecule type" value="Genomic_DNA"/>
</dbReference>
<feature type="region of interest" description="Disordered" evidence="1">
    <location>
        <begin position="1"/>
        <end position="22"/>
    </location>
</feature>
<reference evidence="2 3" key="1">
    <citation type="submission" date="2020-10" db="EMBL/GenBank/DDBJ databases">
        <title>The Coptis chinensis genome and diversification of protoberbering-type alkaloids.</title>
        <authorList>
            <person name="Wang B."/>
            <person name="Shu S."/>
            <person name="Song C."/>
            <person name="Liu Y."/>
        </authorList>
    </citation>
    <scope>NUCLEOTIDE SEQUENCE [LARGE SCALE GENOMIC DNA]</scope>
    <source>
        <strain evidence="2">HL-2020</strain>
        <tissue evidence="2">Leaf</tissue>
    </source>
</reference>
<sequence length="91" mass="10149">MSQNPSTSIMPSSLLLPSQWPTPHNDEVSLAMEESEYEVKLNEIRNANSNFVVIGKTSVENEKEEVDNEADDDEADNAEESEGDEFEQETG</sequence>
<dbReference type="Pfam" id="PF15243">
    <property type="entry name" value="ANAPC15"/>
    <property type="match status" value="1"/>
</dbReference>
<dbReference type="InterPro" id="IPR026182">
    <property type="entry name" value="ANAPC15"/>
</dbReference>
<organism evidence="2 3">
    <name type="scientific">Coptis chinensis</name>
    <dbReference type="NCBI Taxonomy" id="261450"/>
    <lineage>
        <taxon>Eukaryota</taxon>
        <taxon>Viridiplantae</taxon>
        <taxon>Streptophyta</taxon>
        <taxon>Embryophyta</taxon>
        <taxon>Tracheophyta</taxon>
        <taxon>Spermatophyta</taxon>
        <taxon>Magnoliopsida</taxon>
        <taxon>Ranunculales</taxon>
        <taxon>Ranunculaceae</taxon>
        <taxon>Coptidoideae</taxon>
        <taxon>Coptis</taxon>
    </lineage>
</organism>
<dbReference type="Proteomes" id="UP000631114">
    <property type="component" value="Unassembled WGS sequence"/>
</dbReference>
<dbReference type="AlphaFoldDB" id="A0A835H140"/>
<accession>A0A835H140</accession>